<evidence type="ECO:0000256" key="7">
    <source>
        <dbReference type="SAM" id="Phobius"/>
    </source>
</evidence>
<dbReference type="EMBL" id="SRPW01000840">
    <property type="protein sequence ID" value="KAG6011712.1"/>
    <property type="molecule type" value="Genomic_DNA"/>
</dbReference>
<protein>
    <recommendedName>
        <fullName evidence="8">Major facilitator superfamily (MFS) profile domain-containing protein</fullName>
    </recommendedName>
</protein>
<evidence type="ECO:0000259" key="8">
    <source>
        <dbReference type="PROSITE" id="PS50850"/>
    </source>
</evidence>
<dbReference type="InterPro" id="IPR005828">
    <property type="entry name" value="MFS_sugar_transport-like"/>
</dbReference>
<name>A0A9P7NCA8_9HYPO</name>
<dbReference type="GO" id="GO:0005351">
    <property type="term" value="F:carbohydrate:proton symporter activity"/>
    <property type="evidence" value="ECO:0007669"/>
    <property type="project" value="TreeGrafter"/>
</dbReference>
<keyword evidence="3" id="KW-0813">Transport</keyword>
<dbReference type="InterPro" id="IPR020846">
    <property type="entry name" value="MFS_dom"/>
</dbReference>
<evidence type="ECO:0000256" key="6">
    <source>
        <dbReference type="ARBA" id="ARBA00023136"/>
    </source>
</evidence>
<dbReference type="Proteomes" id="UP000748025">
    <property type="component" value="Unassembled WGS sequence"/>
</dbReference>
<evidence type="ECO:0000256" key="3">
    <source>
        <dbReference type="ARBA" id="ARBA00022448"/>
    </source>
</evidence>
<keyword evidence="10" id="KW-1185">Reference proteome</keyword>
<dbReference type="PROSITE" id="PS00217">
    <property type="entry name" value="SUGAR_TRANSPORT_2"/>
    <property type="match status" value="1"/>
</dbReference>
<dbReference type="Pfam" id="PF00083">
    <property type="entry name" value="Sugar_tr"/>
    <property type="match status" value="2"/>
</dbReference>
<keyword evidence="5 7" id="KW-1133">Transmembrane helix</keyword>
<feature type="transmembrane region" description="Helical" evidence="7">
    <location>
        <begin position="366"/>
        <end position="392"/>
    </location>
</feature>
<feature type="transmembrane region" description="Helical" evidence="7">
    <location>
        <begin position="265"/>
        <end position="287"/>
    </location>
</feature>
<sequence>MGLLARSLRSIVRNDAMRDDPDAIYNGRTIALVCCACFGGMLFGWDSGTIGGVLAMDQTSEKFGYKNRSKTDKSNLDQNIVSTLQAGCFAACLVTSWFADRFGRRTTLVGAGFLTTIGVVFQAASGVNGTLAVMYVGRFIGGLGAGCASTVTPLYVSECCPRAIRGGLTAFYQLFIVSGIMVAFWINYGCLLHLKAPAVYIVPLALQAVPAILRKSSLPAESEYVSQEIREMAEQLQHERRLMGDANFRSLMREMWLVPANRKRAVITVVLMCCQQLTGVNAINYYAPQIFANLGMTGTDSSLFATGVYGIVKTVACMLFLLLIADSLGRRRSLLWTSPMLTVVLFIIGIYGRVQPPVEGNPVTAFGYVAIICIYLWAAFFQFGWGPACWILISEIPTARLRAVNVSVGAATQWLFNFVMARTVLTMQNTMGYKGYKSSLQGMFFMFGSFDFLMGVFVYLFVPETKGLSLERMDELFGMTDLDEKQLHARGPLEEGRQMSSVHGAERGTW</sequence>
<feature type="transmembrane region" description="Helical" evidence="7">
    <location>
        <begin position="334"/>
        <end position="354"/>
    </location>
</feature>
<feature type="transmembrane region" description="Helical" evidence="7">
    <location>
        <begin position="404"/>
        <end position="424"/>
    </location>
</feature>
<dbReference type="Gene3D" id="1.20.1250.20">
    <property type="entry name" value="MFS general substrate transporter like domains"/>
    <property type="match status" value="2"/>
</dbReference>
<feature type="transmembrane region" description="Helical" evidence="7">
    <location>
        <begin position="307"/>
        <end position="325"/>
    </location>
</feature>
<feature type="transmembrane region" description="Helical" evidence="7">
    <location>
        <begin position="194"/>
        <end position="213"/>
    </location>
</feature>
<dbReference type="PROSITE" id="PS00216">
    <property type="entry name" value="SUGAR_TRANSPORT_1"/>
    <property type="match status" value="2"/>
</dbReference>
<proteinExistence type="inferred from homology"/>
<comment type="similarity">
    <text evidence="2">Belongs to the major facilitator superfamily. Sugar transporter (TC 2.A.1.1) family.</text>
</comment>
<gene>
    <name evidence="9" type="ORF">E4U43_008160</name>
</gene>
<dbReference type="InterPro" id="IPR050360">
    <property type="entry name" value="MFS_Sugar_Transporters"/>
</dbReference>
<dbReference type="PRINTS" id="PR00171">
    <property type="entry name" value="SUGRTRNSPORT"/>
</dbReference>
<feature type="transmembrane region" description="Helical" evidence="7">
    <location>
        <begin position="23"/>
        <end position="45"/>
    </location>
</feature>
<dbReference type="GO" id="GO:0016020">
    <property type="term" value="C:membrane"/>
    <property type="evidence" value="ECO:0007669"/>
    <property type="project" value="UniProtKB-SubCell"/>
</dbReference>
<feature type="domain" description="Major facilitator superfamily (MFS) profile" evidence="8">
    <location>
        <begin position="32"/>
        <end position="466"/>
    </location>
</feature>
<comment type="subcellular location">
    <subcellularLocation>
        <location evidence="1">Membrane</location>
        <topology evidence="1">Multi-pass membrane protein</topology>
    </subcellularLocation>
</comment>
<accession>A0A9P7NCA8</accession>
<dbReference type="InterPro" id="IPR036259">
    <property type="entry name" value="MFS_trans_sf"/>
</dbReference>
<dbReference type="PROSITE" id="PS50850">
    <property type="entry name" value="MFS"/>
    <property type="match status" value="1"/>
</dbReference>
<dbReference type="OrthoDB" id="508119at2759"/>
<dbReference type="PANTHER" id="PTHR48022:SF21">
    <property type="entry name" value="QUINATE TRANSPORTER, PUTATIVE (AFU_ORTHOLOGUE AFUA_6G06960)-RELATED"/>
    <property type="match status" value="1"/>
</dbReference>
<feature type="transmembrane region" description="Helical" evidence="7">
    <location>
        <begin position="80"/>
        <end position="99"/>
    </location>
</feature>
<evidence type="ECO:0000313" key="9">
    <source>
        <dbReference type="EMBL" id="KAG6011712.1"/>
    </source>
</evidence>
<evidence type="ECO:0000313" key="10">
    <source>
        <dbReference type="Proteomes" id="UP000748025"/>
    </source>
</evidence>
<dbReference type="InterPro" id="IPR005829">
    <property type="entry name" value="Sugar_transporter_CS"/>
</dbReference>
<evidence type="ECO:0000256" key="1">
    <source>
        <dbReference type="ARBA" id="ARBA00004141"/>
    </source>
</evidence>
<dbReference type="AlphaFoldDB" id="A0A9P7NCA8"/>
<feature type="transmembrane region" description="Helical" evidence="7">
    <location>
        <begin position="106"/>
        <end position="124"/>
    </location>
</feature>
<evidence type="ECO:0000256" key="5">
    <source>
        <dbReference type="ARBA" id="ARBA00022989"/>
    </source>
</evidence>
<comment type="caution">
    <text evidence="9">The sequence shown here is derived from an EMBL/GenBank/DDBJ whole genome shotgun (WGS) entry which is preliminary data.</text>
</comment>
<feature type="transmembrane region" description="Helical" evidence="7">
    <location>
        <begin position="136"/>
        <end position="156"/>
    </location>
</feature>
<feature type="transmembrane region" description="Helical" evidence="7">
    <location>
        <begin position="168"/>
        <end position="188"/>
    </location>
</feature>
<organism evidence="9 10">
    <name type="scientific">Claviceps pusilla</name>
    <dbReference type="NCBI Taxonomy" id="123648"/>
    <lineage>
        <taxon>Eukaryota</taxon>
        <taxon>Fungi</taxon>
        <taxon>Dikarya</taxon>
        <taxon>Ascomycota</taxon>
        <taxon>Pezizomycotina</taxon>
        <taxon>Sordariomycetes</taxon>
        <taxon>Hypocreomycetidae</taxon>
        <taxon>Hypocreales</taxon>
        <taxon>Clavicipitaceae</taxon>
        <taxon>Claviceps</taxon>
    </lineage>
</organism>
<reference evidence="9" key="1">
    <citation type="journal article" date="2020" name="bioRxiv">
        <title>Whole genome comparisons of ergot fungi reveals the divergence and evolution of species within the genus Claviceps are the result of varying mechanisms driving genome evolution and host range expansion.</title>
        <authorList>
            <person name="Wyka S.A."/>
            <person name="Mondo S.J."/>
            <person name="Liu M."/>
            <person name="Dettman J."/>
            <person name="Nalam V."/>
            <person name="Broders K.D."/>
        </authorList>
    </citation>
    <scope>NUCLEOTIDE SEQUENCE</scope>
    <source>
        <strain evidence="9">CCC 602</strain>
    </source>
</reference>
<feature type="transmembrane region" description="Helical" evidence="7">
    <location>
        <begin position="444"/>
        <end position="462"/>
    </location>
</feature>
<dbReference type="PANTHER" id="PTHR48022">
    <property type="entry name" value="PLASTIDIC GLUCOSE TRANSPORTER 4"/>
    <property type="match status" value="1"/>
</dbReference>
<keyword evidence="6 7" id="KW-0472">Membrane</keyword>
<evidence type="ECO:0000256" key="2">
    <source>
        <dbReference type="ARBA" id="ARBA00010992"/>
    </source>
</evidence>
<dbReference type="InterPro" id="IPR003663">
    <property type="entry name" value="Sugar/inositol_transpt"/>
</dbReference>
<dbReference type="SUPFAM" id="SSF103473">
    <property type="entry name" value="MFS general substrate transporter"/>
    <property type="match status" value="1"/>
</dbReference>
<keyword evidence="4 7" id="KW-0812">Transmembrane</keyword>
<evidence type="ECO:0000256" key="4">
    <source>
        <dbReference type="ARBA" id="ARBA00022692"/>
    </source>
</evidence>